<evidence type="ECO:0000313" key="1">
    <source>
        <dbReference type="EMBL" id="CBK98080.1"/>
    </source>
</evidence>
<dbReference type="KEGG" id="fpr:FP2_04300"/>
<reference evidence="1 2" key="2">
    <citation type="submission" date="2010-03" db="EMBL/GenBank/DDBJ databases">
        <authorList>
            <person name="Pajon A."/>
        </authorList>
    </citation>
    <scope>NUCLEOTIDE SEQUENCE [LARGE SCALE GENOMIC DNA]</scope>
    <source>
        <strain evidence="2">L2-6</strain>
    </source>
</reference>
<name>D4K3I7_9FIRM</name>
<keyword evidence="2" id="KW-1185">Reference proteome</keyword>
<dbReference type="HOGENOM" id="CLU_3099033_0_0_9"/>
<dbReference type="BioCyc" id="FPRA718252:G1375-355-MONOMER"/>
<protein>
    <submittedName>
        <fullName evidence="1">Uncharacterized protein</fullName>
    </submittedName>
</protein>
<dbReference type="AlphaFoldDB" id="D4K3I7"/>
<organism evidence="1 2">
    <name type="scientific">Faecalibacterium prausnitzii L2-6</name>
    <dbReference type="NCBI Taxonomy" id="718252"/>
    <lineage>
        <taxon>Bacteria</taxon>
        <taxon>Bacillati</taxon>
        <taxon>Bacillota</taxon>
        <taxon>Clostridia</taxon>
        <taxon>Eubacteriales</taxon>
        <taxon>Oscillospiraceae</taxon>
        <taxon>Faecalibacterium</taxon>
    </lineage>
</organism>
<sequence>MRETMLLIQSIVPGETIGSPALRSGAAFYMARGVLLVQGHRERGRTPPAPA</sequence>
<accession>D4K3I7</accession>
<proteinExistence type="predicted"/>
<gene>
    <name evidence="1" type="ORF">FP2_04300</name>
</gene>
<reference evidence="1 2" key="1">
    <citation type="submission" date="2010-03" db="EMBL/GenBank/DDBJ databases">
        <title>The genome sequence of Faecalibacterium prausnitzii L2/6.</title>
        <authorList>
            <consortium name="metaHIT consortium -- http://www.metahit.eu/"/>
            <person name="Pajon A."/>
            <person name="Turner K."/>
            <person name="Parkhill J."/>
            <person name="Duncan S."/>
            <person name="Flint H."/>
        </authorList>
    </citation>
    <scope>NUCLEOTIDE SEQUENCE [LARGE SCALE GENOMIC DNA]</scope>
    <source>
        <strain evidence="2">L2-6</strain>
    </source>
</reference>
<dbReference type="EMBL" id="FP929045">
    <property type="protein sequence ID" value="CBK98080.1"/>
    <property type="molecule type" value="Genomic_DNA"/>
</dbReference>
<dbReference type="Proteomes" id="UP000008804">
    <property type="component" value="Chromosome"/>
</dbReference>
<evidence type="ECO:0000313" key="2">
    <source>
        <dbReference type="Proteomes" id="UP000008804"/>
    </source>
</evidence>